<proteinExistence type="predicted"/>
<feature type="non-terminal residue" evidence="1">
    <location>
        <position position="1"/>
    </location>
</feature>
<evidence type="ECO:0000313" key="2">
    <source>
        <dbReference type="Proteomes" id="UP000823928"/>
    </source>
</evidence>
<organism evidence="1 2">
    <name type="scientific">Candidatus Scatousia excrementigallinarum</name>
    <dbReference type="NCBI Taxonomy" id="2840935"/>
    <lineage>
        <taxon>Bacteria</taxon>
        <taxon>Candidatus Scatousia</taxon>
    </lineage>
</organism>
<gene>
    <name evidence="1" type="ORF">IAC10_00435</name>
</gene>
<name>A0A9D1EWV0_9BACT</name>
<reference evidence="1" key="1">
    <citation type="submission" date="2020-10" db="EMBL/GenBank/DDBJ databases">
        <authorList>
            <person name="Gilroy R."/>
        </authorList>
    </citation>
    <scope>NUCLEOTIDE SEQUENCE</scope>
    <source>
        <strain evidence="1">6276</strain>
    </source>
</reference>
<comment type="caution">
    <text evidence="1">The sequence shown here is derived from an EMBL/GenBank/DDBJ whole genome shotgun (WGS) entry which is preliminary data.</text>
</comment>
<reference evidence="1" key="2">
    <citation type="journal article" date="2021" name="PeerJ">
        <title>Extensive microbial diversity within the chicken gut microbiome revealed by metagenomics and culture.</title>
        <authorList>
            <person name="Gilroy R."/>
            <person name="Ravi A."/>
            <person name="Getino M."/>
            <person name="Pursley I."/>
            <person name="Horton D.L."/>
            <person name="Alikhan N.F."/>
            <person name="Baker D."/>
            <person name="Gharbi K."/>
            <person name="Hall N."/>
            <person name="Watson M."/>
            <person name="Adriaenssens E.M."/>
            <person name="Foster-Nyarko E."/>
            <person name="Jarju S."/>
            <person name="Secka A."/>
            <person name="Antonio M."/>
            <person name="Oren A."/>
            <person name="Chaudhuri R.R."/>
            <person name="La Ragione R."/>
            <person name="Hildebrand F."/>
            <person name="Pallen M.J."/>
        </authorList>
    </citation>
    <scope>NUCLEOTIDE SEQUENCE</scope>
    <source>
        <strain evidence="1">6276</strain>
    </source>
</reference>
<dbReference type="AlphaFoldDB" id="A0A9D1EWV0"/>
<sequence length="154" mass="17956">LPAVLVLVALYIFNASGYVIFEPEHIKYYRYWFSKKYKLIPLDEVNECIAGGGIRKIHGKMTGVYGINLYNRGNALCRFGLSPRLLLKLYNVFGDKRFRLTRQCDYLSTCDKFFRIDFSELTEAQQLALFKRYCKLNDGQEIDGEKFLKKKGLL</sequence>
<dbReference type="EMBL" id="DVIU01000012">
    <property type="protein sequence ID" value="HIS35084.1"/>
    <property type="molecule type" value="Genomic_DNA"/>
</dbReference>
<protein>
    <submittedName>
        <fullName evidence="1">Uncharacterized protein</fullName>
    </submittedName>
</protein>
<dbReference type="Proteomes" id="UP000823928">
    <property type="component" value="Unassembled WGS sequence"/>
</dbReference>
<evidence type="ECO:0000313" key="1">
    <source>
        <dbReference type="EMBL" id="HIS35084.1"/>
    </source>
</evidence>
<accession>A0A9D1EWV0</accession>